<organism evidence="1 2">
    <name type="scientific">Kiloniella litopenaei</name>
    <dbReference type="NCBI Taxonomy" id="1549748"/>
    <lineage>
        <taxon>Bacteria</taxon>
        <taxon>Pseudomonadati</taxon>
        <taxon>Pseudomonadota</taxon>
        <taxon>Alphaproteobacteria</taxon>
        <taxon>Rhodospirillales</taxon>
        <taxon>Kiloniellaceae</taxon>
        <taxon>Kiloniella</taxon>
    </lineage>
</organism>
<gene>
    <name evidence="1" type="ORF">WH95_09700</name>
</gene>
<proteinExistence type="predicted"/>
<protein>
    <submittedName>
        <fullName evidence="1">Uncharacterized protein</fullName>
    </submittedName>
</protein>
<evidence type="ECO:0000313" key="2">
    <source>
        <dbReference type="Proteomes" id="UP000034491"/>
    </source>
</evidence>
<dbReference type="AlphaFoldDB" id="A0A0M2RA29"/>
<keyword evidence="2" id="KW-1185">Reference proteome</keyword>
<dbReference type="EMBL" id="LANI01000005">
    <property type="protein sequence ID" value="KKJ77289.1"/>
    <property type="molecule type" value="Genomic_DNA"/>
</dbReference>
<evidence type="ECO:0000313" key="1">
    <source>
        <dbReference type="EMBL" id="KKJ77289.1"/>
    </source>
</evidence>
<sequence>MTMTPKRVPHQYSVNNCLQSDGNHGAFYFKRLMMEKMGRKYRSPLAIFRAIRTKQDLDRPDGATDMFFSGK</sequence>
<accession>A0A0M2RA29</accession>
<reference evidence="1 2" key="1">
    <citation type="submission" date="2015-03" db="EMBL/GenBank/DDBJ databases">
        <title>Genome sequence of Kiloniella sp. P1-1, isolated from the gut microflora of Pacific white shrimp, Penaeus vannamei.</title>
        <authorList>
            <person name="Shao Z."/>
            <person name="Wang L."/>
            <person name="Li X."/>
        </authorList>
    </citation>
    <scope>NUCLEOTIDE SEQUENCE [LARGE SCALE GENOMIC DNA]</scope>
    <source>
        <strain evidence="1 2">P1-1</strain>
    </source>
</reference>
<comment type="caution">
    <text evidence="1">The sequence shown here is derived from an EMBL/GenBank/DDBJ whole genome shotgun (WGS) entry which is preliminary data.</text>
</comment>
<dbReference type="Proteomes" id="UP000034491">
    <property type="component" value="Unassembled WGS sequence"/>
</dbReference>
<name>A0A0M2RA29_9PROT</name>